<dbReference type="NCBIfam" id="TIGR00552">
    <property type="entry name" value="nadE"/>
    <property type="match status" value="2"/>
</dbReference>
<keyword evidence="13" id="KW-1185">Reference proteome</keyword>
<gene>
    <name evidence="8" type="primary">nadE</name>
    <name evidence="12" type="ORF">QOZ93_001818</name>
</gene>
<feature type="domain" description="NAD/GMP synthase" evidence="11">
    <location>
        <begin position="3"/>
        <end position="90"/>
    </location>
</feature>
<feature type="binding site" evidence="8">
    <location>
        <position position="217"/>
    </location>
    <ligand>
        <name>ATP</name>
        <dbReference type="ChEBI" id="CHEBI:30616"/>
    </ligand>
</feature>
<evidence type="ECO:0000256" key="2">
    <source>
        <dbReference type="ARBA" id="ARBA00022598"/>
    </source>
</evidence>
<feature type="binding site" evidence="8">
    <location>
        <position position="195"/>
    </location>
    <ligand>
        <name>ATP</name>
        <dbReference type="ChEBI" id="CHEBI:30616"/>
    </ligand>
</feature>
<reference evidence="12 13" key="1">
    <citation type="submission" date="2023-07" db="EMBL/GenBank/DDBJ databases">
        <title>Genomic Encyclopedia of Type Strains, Phase IV (KMG-IV): sequencing the most valuable type-strain genomes for metagenomic binning, comparative biology and taxonomic classification.</title>
        <authorList>
            <person name="Goeker M."/>
        </authorList>
    </citation>
    <scope>NUCLEOTIDE SEQUENCE [LARGE SCALE GENOMIC DNA]</scope>
    <source>
        <strain evidence="12 13">DSM 1400</strain>
    </source>
</reference>
<dbReference type="InterPro" id="IPR022310">
    <property type="entry name" value="NAD/GMP_synthase"/>
</dbReference>
<proteinExistence type="inferred from homology"/>
<dbReference type="GO" id="GO:0008795">
    <property type="term" value="F:NAD+ synthase activity"/>
    <property type="evidence" value="ECO:0007669"/>
    <property type="project" value="UniProtKB-EC"/>
</dbReference>
<evidence type="ECO:0000256" key="7">
    <source>
        <dbReference type="ARBA" id="ARBA00023027"/>
    </source>
</evidence>
<dbReference type="SUPFAM" id="SSF52402">
    <property type="entry name" value="Adenine nucleotide alpha hydrolases-like"/>
    <property type="match status" value="1"/>
</dbReference>
<dbReference type="InterPro" id="IPR003694">
    <property type="entry name" value="NAD_synthase"/>
</dbReference>
<keyword evidence="5 8" id="KW-0067">ATP-binding</keyword>
<sequence>MKQNLQQFIKDTIEKYGYKGVVVGISGGIDSAVVAALCVNALGKDRVFGVLLPERDSSKDTIKDSILVCEHLGISYKKISITKAIKAMNAYTINLPSFLLTSRIKERYVRRKLKTLPNKDAFLDDLSNSGNREFLANIASYRVKHRIRMCYLYLEAERRNYAVIGTTNRTEYLTGFYVKWGDDATDIEPLLHLYKVDVYKLAKELKIPEKIILKKPSPDLIPGITDEFALGMSYRSLDRILIKIDKGISLEKEDYKKVQRVKEMMRLARKRELKMYDTEKYLIELTKNNVKAK</sequence>
<feature type="binding site" evidence="8">
    <location>
        <position position="171"/>
    </location>
    <ligand>
        <name>Mg(2+)</name>
        <dbReference type="ChEBI" id="CHEBI:18420"/>
    </ligand>
</feature>
<evidence type="ECO:0000256" key="6">
    <source>
        <dbReference type="ARBA" id="ARBA00022842"/>
    </source>
</evidence>
<dbReference type="PANTHER" id="PTHR23090:SF9">
    <property type="entry name" value="GLUTAMINE-DEPENDENT NAD(+) SYNTHETASE"/>
    <property type="match status" value="1"/>
</dbReference>
<evidence type="ECO:0000259" key="11">
    <source>
        <dbReference type="Pfam" id="PF02540"/>
    </source>
</evidence>
<dbReference type="InterPro" id="IPR014729">
    <property type="entry name" value="Rossmann-like_a/b/a_fold"/>
</dbReference>
<comment type="pathway">
    <text evidence="8">Cofactor biosynthesis; NAD(+) biosynthesis; NAD(+) from deamido-NAD(+) (ammonia route): step 1/1.</text>
</comment>
<dbReference type="InterPro" id="IPR022926">
    <property type="entry name" value="NH(3)-dep_NAD(+)_synth"/>
</dbReference>
<dbReference type="HAMAP" id="MF_00193">
    <property type="entry name" value="NadE_ammonia_dep"/>
    <property type="match status" value="1"/>
</dbReference>
<comment type="caution">
    <text evidence="8">Lacks conserved residue(s) required for the propagation of feature annotation.</text>
</comment>
<dbReference type="PANTHER" id="PTHR23090">
    <property type="entry name" value="NH 3 /GLUTAMINE-DEPENDENT NAD + SYNTHETASE"/>
    <property type="match status" value="1"/>
</dbReference>
<protein>
    <recommendedName>
        <fullName evidence="8 10">NH(3)-dependent NAD(+) synthetase</fullName>
        <ecNumber evidence="8 10">6.3.1.5</ecNumber>
    </recommendedName>
</protein>
<feature type="binding site" evidence="8">
    <location>
        <position position="166"/>
    </location>
    <ligand>
        <name>ATP</name>
        <dbReference type="ChEBI" id="CHEBI:30616"/>
    </ligand>
</feature>
<evidence type="ECO:0000256" key="5">
    <source>
        <dbReference type="ARBA" id="ARBA00022840"/>
    </source>
</evidence>
<feature type="binding site" evidence="8">
    <location>
        <position position="186"/>
    </location>
    <ligand>
        <name>deamido-NAD(+)</name>
        <dbReference type="ChEBI" id="CHEBI:58437"/>
        <note>ligand shared between two neighboring subunits</note>
    </ligand>
</feature>
<name>A0ABU0JSP7_HATLI</name>
<keyword evidence="7 8" id="KW-0520">NAD</keyword>
<evidence type="ECO:0000256" key="9">
    <source>
        <dbReference type="RuleBase" id="RU003811"/>
    </source>
</evidence>
<dbReference type="EC" id="6.3.1.5" evidence="8 10"/>
<dbReference type="Pfam" id="PF02540">
    <property type="entry name" value="NAD_synthase"/>
    <property type="match status" value="2"/>
</dbReference>
<feature type="binding site" evidence="8">
    <location>
        <begin position="24"/>
        <end position="31"/>
    </location>
    <ligand>
        <name>ATP</name>
        <dbReference type="ChEBI" id="CHEBI:30616"/>
    </ligand>
</feature>
<dbReference type="RefSeq" id="WP_111940293.1">
    <property type="nucleotide sequence ID" value="NZ_BAAACJ010000019.1"/>
</dbReference>
<keyword evidence="6 8" id="KW-0460">Magnesium</keyword>
<evidence type="ECO:0000313" key="13">
    <source>
        <dbReference type="Proteomes" id="UP001224418"/>
    </source>
</evidence>
<accession>A0ABU0JSP7</accession>
<evidence type="ECO:0000256" key="10">
    <source>
        <dbReference type="RuleBase" id="RU003812"/>
    </source>
</evidence>
<evidence type="ECO:0000256" key="8">
    <source>
        <dbReference type="HAMAP-Rule" id="MF_00193"/>
    </source>
</evidence>
<keyword evidence="2 8" id="KW-0436">Ligase</keyword>
<dbReference type="Gene3D" id="3.40.50.620">
    <property type="entry name" value="HUPs"/>
    <property type="match status" value="1"/>
</dbReference>
<dbReference type="CDD" id="cd00553">
    <property type="entry name" value="NAD_synthase"/>
    <property type="match status" value="1"/>
</dbReference>
<dbReference type="EMBL" id="JAUSWN010000014">
    <property type="protein sequence ID" value="MDQ0480074.1"/>
    <property type="molecule type" value="Genomic_DNA"/>
</dbReference>
<feature type="binding site" evidence="8">
    <location>
        <position position="30"/>
    </location>
    <ligand>
        <name>Mg(2+)</name>
        <dbReference type="ChEBI" id="CHEBI:18420"/>
    </ligand>
</feature>
<organism evidence="12 13">
    <name type="scientific">Hathewaya limosa</name>
    <name type="common">Clostridium limosum</name>
    <dbReference type="NCBI Taxonomy" id="1536"/>
    <lineage>
        <taxon>Bacteria</taxon>
        <taxon>Bacillati</taxon>
        <taxon>Bacillota</taxon>
        <taxon>Clostridia</taxon>
        <taxon>Eubacteriales</taxon>
        <taxon>Clostridiaceae</taxon>
        <taxon>Hathewaya</taxon>
    </lineage>
</organism>
<comment type="function">
    <text evidence="8">Catalyzes the ATP-dependent amidation of deamido-NAD to form NAD. Uses ammonia as a nitrogen source.</text>
</comment>
<dbReference type="Proteomes" id="UP001224418">
    <property type="component" value="Unassembled WGS sequence"/>
</dbReference>
<comment type="catalytic activity">
    <reaction evidence="8 10">
        <text>deamido-NAD(+) + NH4(+) + ATP = AMP + diphosphate + NAD(+) + H(+)</text>
        <dbReference type="Rhea" id="RHEA:21188"/>
        <dbReference type="ChEBI" id="CHEBI:15378"/>
        <dbReference type="ChEBI" id="CHEBI:28938"/>
        <dbReference type="ChEBI" id="CHEBI:30616"/>
        <dbReference type="ChEBI" id="CHEBI:33019"/>
        <dbReference type="ChEBI" id="CHEBI:57540"/>
        <dbReference type="ChEBI" id="CHEBI:58437"/>
        <dbReference type="ChEBI" id="CHEBI:456215"/>
        <dbReference type="EC" id="6.3.1.5"/>
    </reaction>
</comment>
<feature type="binding site" description="in other chain" evidence="8">
    <location>
        <position position="146"/>
    </location>
    <ligand>
        <name>deamido-NAD(+)</name>
        <dbReference type="ChEBI" id="CHEBI:58437"/>
        <note>ligand shared between two neighboring subunits</note>
    </ligand>
</feature>
<evidence type="ECO:0000256" key="4">
    <source>
        <dbReference type="ARBA" id="ARBA00022741"/>
    </source>
</evidence>
<evidence type="ECO:0000313" key="12">
    <source>
        <dbReference type="EMBL" id="MDQ0480074.1"/>
    </source>
</evidence>
<feature type="domain" description="NAD/GMP synthase" evidence="11">
    <location>
        <begin position="136"/>
        <end position="266"/>
    </location>
</feature>
<comment type="subunit">
    <text evidence="8">Homodimer.</text>
</comment>
<comment type="caution">
    <text evidence="12">The sequence shown here is derived from an EMBL/GenBank/DDBJ whole genome shotgun (WGS) entry which is preliminary data.</text>
</comment>
<evidence type="ECO:0000256" key="3">
    <source>
        <dbReference type="ARBA" id="ARBA00022723"/>
    </source>
</evidence>
<comment type="similarity">
    <text evidence="1 8 9">Belongs to the NAD synthetase family.</text>
</comment>
<keyword evidence="3 8" id="KW-0479">Metal-binding</keyword>
<evidence type="ECO:0000256" key="1">
    <source>
        <dbReference type="ARBA" id="ARBA00005859"/>
    </source>
</evidence>
<keyword evidence="4 8" id="KW-0547">Nucleotide-binding</keyword>
<feature type="binding site" description="in other chain" evidence="8">
    <location>
        <position position="179"/>
    </location>
    <ligand>
        <name>deamido-NAD(+)</name>
        <dbReference type="ChEBI" id="CHEBI:58437"/>
        <note>ligand shared between two neighboring subunits</note>
    </ligand>
</feature>